<protein>
    <submittedName>
        <fullName evidence="1">Uncharacterized protein</fullName>
    </submittedName>
</protein>
<keyword evidence="3" id="KW-0614">Plasmid</keyword>
<reference evidence="3" key="3">
    <citation type="submission" date="2023-06" db="EMBL/GenBank/DDBJ databases">
        <authorList>
            <consortium name="Clinical and Environmental Microbiology Branch: Whole genome sequencing antimicrobial resistance pathogens in the healthcare setting"/>
        </authorList>
    </citation>
    <scope>NUCLEOTIDE SEQUENCE</scope>
    <source>
        <strain evidence="3">2021CK-01020</strain>
        <plasmid evidence="3">unnamed1</plasmid>
    </source>
</reference>
<dbReference type="Proteomes" id="UP001297540">
    <property type="component" value="Plasmid unnamed1"/>
</dbReference>
<dbReference type="RefSeq" id="WP_019484825.1">
    <property type="nucleotide sequence ID" value="NZ_CBDDSI010000018.1"/>
</dbReference>
<dbReference type="Proteomes" id="UP000433532">
    <property type="component" value="Unassembled WGS sequence"/>
</dbReference>
<dbReference type="EMBL" id="CP136985">
    <property type="protein sequence ID" value="WOS74504.1"/>
    <property type="molecule type" value="Genomic_DNA"/>
</dbReference>
<evidence type="ECO:0000313" key="3">
    <source>
        <dbReference type="EMBL" id="WOS74504.1"/>
    </source>
</evidence>
<evidence type="ECO:0000313" key="1">
    <source>
        <dbReference type="EMBL" id="MUI38816.1"/>
    </source>
</evidence>
<reference evidence="2 4" key="1">
    <citation type="submission" date="2018-12" db="EMBL/GenBank/DDBJ databases">
        <title>Pseudomonas aeruginosa Diversity Panel.</title>
        <authorList>
            <person name="Snesrud E."/>
            <person name="Mcgann P."/>
        </authorList>
    </citation>
    <scope>NUCLEOTIDE SEQUENCE [LARGE SCALE GENOMIC DNA]</scope>
    <source>
        <strain evidence="2 4">MRSN6241</strain>
    </source>
</reference>
<reference evidence="3" key="4">
    <citation type="submission" date="2023-10" db="EMBL/GenBank/DDBJ databases">
        <title>Pathogen: clinical or host-associated sample.</title>
        <authorList>
            <person name="Hergert J."/>
            <person name="Casey R."/>
            <person name="Wagner J."/>
            <person name="Young E.L."/>
            <person name="Oakeson K.F."/>
        </authorList>
    </citation>
    <scope>NUCLEOTIDE SEQUENCE</scope>
    <source>
        <strain evidence="3">2021CK-01020</strain>
        <plasmid evidence="3">unnamed1</plasmid>
    </source>
</reference>
<geneLocation type="plasmid" evidence="3 6">
    <name>unnamed1</name>
</geneLocation>
<evidence type="ECO:0000313" key="6">
    <source>
        <dbReference type="Proteomes" id="UP001297540"/>
    </source>
</evidence>
<dbReference type="EMBL" id="RXTL01000067">
    <property type="protein sequence ID" value="RTS38350.1"/>
    <property type="molecule type" value="Genomic_DNA"/>
</dbReference>
<organism evidence="1 5">
    <name type="scientific">Pseudomonas aeruginosa</name>
    <dbReference type="NCBI Taxonomy" id="287"/>
    <lineage>
        <taxon>Bacteria</taxon>
        <taxon>Pseudomonadati</taxon>
        <taxon>Pseudomonadota</taxon>
        <taxon>Gammaproteobacteria</taxon>
        <taxon>Pseudomonadales</taxon>
        <taxon>Pseudomonadaceae</taxon>
        <taxon>Pseudomonas</taxon>
    </lineage>
</organism>
<evidence type="ECO:0000313" key="2">
    <source>
        <dbReference type="EMBL" id="RTS38350.1"/>
    </source>
</evidence>
<sequence>MQNANNISAFEQRYNEKLEELATELDVALPSYRELMTQVSGLLAEDGHPIDVIIGYDDFEAFFTWLDTLTAYDQMDEDGSLEDHKPLLAVIYEAIRAGEA</sequence>
<dbReference type="Proteomes" id="UP000276985">
    <property type="component" value="Unassembled WGS sequence"/>
</dbReference>
<name>A0A2K4XIA7_PSEAI</name>
<evidence type="ECO:0000313" key="5">
    <source>
        <dbReference type="Proteomes" id="UP000433532"/>
    </source>
</evidence>
<gene>
    <name evidence="2" type="ORF">DY940_33695</name>
    <name evidence="1" type="ORF">GNQ48_27825</name>
    <name evidence="3" type="ORF">L4V69_02690</name>
</gene>
<dbReference type="AlphaFoldDB" id="A0A2K4XIA7"/>
<accession>A0A2K4XIA7</accession>
<proteinExistence type="predicted"/>
<evidence type="ECO:0000313" key="4">
    <source>
        <dbReference type="Proteomes" id="UP000276985"/>
    </source>
</evidence>
<reference evidence="1 5" key="2">
    <citation type="submission" date="2019-11" db="EMBL/GenBank/DDBJ databases">
        <title>Genomes of ocular Pseudomonas aeruginosa isolates.</title>
        <authorList>
            <person name="Khan M."/>
            <person name="Rice S.A."/>
            <person name="Willcox M.D.P."/>
            <person name="Stapleton F."/>
        </authorList>
    </citation>
    <scope>NUCLEOTIDE SEQUENCE [LARGE SCALE GENOMIC DNA]</scope>
    <source>
        <strain evidence="1 5">PA221</strain>
    </source>
</reference>
<dbReference type="EMBL" id="WOAD01000036">
    <property type="protein sequence ID" value="MUI38816.1"/>
    <property type="molecule type" value="Genomic_DNA"/>
</dbReference>